<organism evidence="1 2">
    <name type="scientific">Streptomyces spiralis</name>
    <dbReference type="NCBI Taxonomy" id="66376"/>
    <lineage>
        <taxon>Bacteria</taxon>
        <taxon>Bacillati</taxon>
        <taxon>Actinomycetota</taxon>
        <taxon>Actinomycetes</taxon>
        <taxon>Kitasatosporales</taxon>
        <taxon>Streptomycetaceae</taxon>
        <taxon>Streptomyces</taxon>
    </lineage>
</organism>
<keyword evidence="2" id="KW-1185">Reference proteome</keyword>
<comment type="caution">
    <text evidence="1">The sequence shown here is derived from an EMBL/GenBank/DDBJ whole genome shotgun (WGS) entry which is preliminary data.</text>
</comment>
<dbReference type="EMBL" id="BNBC01000030">
    <property type="protein sequence ID" value="GHE92771.1"/>
    <property type="molecule type" value="Genomic_DNA"/>
</dbReference>
<proteinExistence type="predicted"/>
<dbReference type="AlphaFoldDB" id="A0A919A9A6"/>
<reference evidence="1" key="1">
    <citation type="journal article" date="2014" name="Int. J. Syst. Evol. Microbiol.">
        <title>Complete genome sequence of Corynebacterium casei LMG S-19264T (=DSM 44701T), isolated from a smear-ripened cheese.</title>
        <authorList>
            <consortium name="US DOE Joint Genome Institute (JGI-PGF)"/>
            <person name="Walter F."/>
            <person name="Albersmeier A."/>
            <person name="Kalinowski J."/>
            <person name="Ruckert C."/>
        </authorList>
    </citation>
    <scope>NUCLEOTIDE SEQUENCE</scope>
    <source>
        <strain evidence="1">JCM 3302</strain>
    </source>
</reference>
<protein>
    <submittedName>
        <fullName evidence="1">Uncharacterized protein</fullName>
    </submittedName>
</protein>
<accession>A0A919A9A6</accession>
<name>A0A919A9A6_9ACTN</name>
<dbReference type="RefSeq" id="WP_189904664.1">
    <property type="nucleotide sequence ID" value="NZ_BNBC01000030.1"/>
</dbReference>
<sequence>MSLVPYKEIHQNEYAEEAAQRFTFIRLGSGTAELHGPCPRCGHAIRVPVVDGVYKTFWPRRRNSAGPTPPSGNVRTEDVICTCQEEHPGRQEGQFGCGAFWSLEITTS</sequence>
<dbReference type="Proteomes" id="UP000641386">
    <property type="component" value="Unassembled WGS sequence"/>
</dbReference>
<evidence type="ECO:0000313" key="1">
    <source>
        <dbReference type="EMBL" id="GHE92771.1"/>
    </source>
</evidence>
<reference evidence="1" key="2">
    <citation type="submission" date="2020-09" db="EMBL/GenBank/DDBJ databases">
        <authorList>
            <person name="Sun Q."/>
            <person name="Ohkuma M."/>
        </authorList>
    </citation>
    <scope>NUCLEOTIDE SEQUENCE</scope>
    <source>
        <strain evidence="1">JCM 3302</strain>
    </source>
</reference>
<evidence type="ECO:0000313" key="2">
    <source>
        <dbReference type="Proteomes" id="UP000641386"/>
    </source>
</evidence>
<gene>
    <name evidence="1" type="ORF">GCM10014715_56540</name>
</gene>